<evidence type="ECO:0000313" key="4">
    <source>
        <dbReference type="Proteomes" id="UP000831796"/>
    </source>
</evidence>
<dbReference type="AlphaFoldDB" id="A0A8T9Q8J2"/>
<dbReference type="RefSeq" id="WP_244675792.1">
    <property type="nucleotide sequence ID" value="NZ_CP095046.1"/>
</dbReference>
<evidence type="ECO:0000256" key="2">
    <source>
        <dbReference type="SAM" id="Phobius"/>
    </source>
</evidence>
<feature type="region of interest" description="Disordered" evidence="1">
    <location>
        <begin position="41"/>
        <end position="150"/>
    </location>
</feature>
<keyword evidence="2" id="KW-0812">Transmembrane</keyword>
<reference evidence="3" key="1">
    <citation type="submission" date="2022-04" db="EMBL/GenBank/DDBJ databases">
        <title>Hymenobacter sp. isolated from the air.</title>
        <authorList>
            <person name="Won M."/>
            <person name="Lee C.-M."/>
            <person name="Woen H.-Y."/>
            <person name="Kwon S.-W."/>
        </authorList>
    </citation>
    <scope>NUCLEOTIDE SEQUENCE</scope>
    <source>
        <strain evidence="3">5116S-3</strain>
    </source>
</reference>
<feature type="compositionally biased region" description="Pro residues" evidence="1">
    <location>
        <begin position="104"/>
        <end position="124"/>
    </location>
</feature>
<name>A0A8T9Q8J2_9BACT</name>
<feature type="transmembrane region" description="Helical" evidence="2">
    <location>
        <begin position="176"/>
        <end position="197"/>
    </location>
</feature>
<organism evidence="3 4">
    <name type="scientific">Hymenobacter cellulosilyticus</name>
    <dbReference type="NCBI Taxonomy" id="2932248"/>
    <lineage>
        <taxon>Bacteria</taxon>
        <taxon>Pseudomonadati</taxon>
        <taxon>Bacteroidota</taxon>
        <taxon>Cytophagia</taxon>
        <taxon>Cytophagales</taxon>
        <taxon>Hymenobacteraceae</taxon>
        <taxon>Hymenobacter</taxon>
    </lineage>
</organism>
<accession>A0A8T9Q8J2</accession>
<evidence type="ECO:0000256" key="1">
    <source>
        <dbReference type="SAM" id="MobiDB-lite"/>
    </source>
</evidence>
<proteinExistence type="predicted"/>
<keyword evidence="4" id="KW-1185">Reference proteome</keyword>
<dbReference type="EMBL" id="CP095046">
    <property type="protein sequence ID" value="UOQ72408.1"/>
    <property type="molecule type" value="Genomic_DNA"/>
</dbReference>
<keyword evidence="2" id="KW-0472">Membrane</keyword>
<feature type="region of interest" description="Disordered" evidence="1">
    <location>
        <begin position="202"/>
        <end position="226"/>
    </location>
</feature>
<feature type="region of interest" description="Disordered" evidence="1">
    <location>
        <begin position="250"/>
        <end position="279"/>
    </location>
</feature>
<feature type="compositionally biased region" description="Pro residues" evidence="1">
    <location>
        <begin position="45"/>
        <end position="75"/>
    </location>
</feature>
<sequence length="408" mass="43924">MEKDPSPLDTLRQLKEWLDAGTITPAEFDTLKRKLLFSEQNAATPPAPASPVPPVAPITPASPVPVPPLVPPSAVTPPSGGGFTDTPTPPPVVMAPLVSEPERPVTPPISSLPPVTPTAPPVVPVNPSSPTETYSYTRERPAEPIYTNVPTESFEANELPDEPDETPYVAPARNPLSTVLIVGGILALLALIAYLTLGNRESEHLSSKSRTEQDSLSTTPEVGPQAEQIDLPPAAAPETVRVAPVVPPTAAPAEDTATTTAAPAAEATPAAPPVDESAVRSRIESTLSAYYEDMKAAPFSASQYFSPSVERFYTLQNTTPAAINEELTKSHFPEFLEASTEIEPGSLQISDVANDGSRVVTFLEKSQAFRQSQQKHQQTRAQVRVRFDKNYKIKYLRQERLLENTFTD</sequence>
<feature type="compositionally biased region" description="Basic and acidic residues" evidence="1">
    <location>
        <begin position="202"/>
        <end position="213"/>
    </location>
</feature>
<dbReference type="KEGG" id="hcu:MUN79_28375"/>
<evidence type="ECO:0000313" key="3">
    <source>
        <dbReference type="EMBL" id="UOQ72408.1"/>
    </source>
</evidence>
<keyword evidence="2" id="KW-1133">Transmembrane helix</keyword>
<feature type="compositionally biased region" description="Low complexity" evidence="1">
    <location>
        <begin position="251"/>
        <end position="269"/>
    </location>
</feature>
<gene>
    <name evidence="3" type="ORF">MUN79_28375</name>
</gene>
<dbReference type="Proteomes" id="UP000831796">
    <property type="component" value="Chromosome"/>
</dbReference>
<protein>
    <submittedName>
        <fullName evidence="3">SHOCT domain-containing protein</fullName>
    </submittedName>
</protein>